<keyword evidence="3" id="KW-1185">Reference proteome</keyword>
<evidence type="ECO:0000313" key="3">
    <source>
        <dbReference type="Proteomes" id="UP000836841"/>
    </source>
</evidence>
<feature type="region of interest" description="Disordered" evidence="1">
    <location>
        <begin position="78"/>
        <end position="105"/>
    </location>
</feature>
<name>A0AAU9R6P6_THLAR</name>
<accession>A0AAU9R6P6</accession>
<reference evidence="2 3" key="1">
    <citation type="submission" date="2022-03" db="EMBL/GenBank/DDBJ databases">
        <authorList>
            <person name="Nunn A."/>
            <person name="Chopra R."/>
            <person name="Nunn A."/>
            <person name="Contreras Garrido A."/>
        </authorList>
    </citation>
    <scope>NUCLEOTIDE SEQUENCE [LARGE SCALE GENOMIC DNA]</scope>
</reference>
<proteinExistence type="predicted"/>
<gene>
    <name evidence="2" type="ORF">TAV2_LOCUS214</name>
</gene>
<evidence type="ECO:0000313" key="2">
    <source>
        <dbReference type="EMBL" id="CAH2034767.1"/>
    </source>
</evidence>
<dbReference type="EMBL" id="OU466857">
    <property type="protein sequence ID" value="CAH2034767.1"/>
    <property type="molecule type" value="Genomic_DNA"/>
</dbReference>
<dbReference type="AlphaFoldDB" id="A0AAU9R6P6"/>
<dbReference type="Proteomes" id="UP000836841">
    <property type="component" value="Chromosome 1"/>
</dbReference>
<protein>
    <submittedName>
        <fullName evidence="2">Uncharacterized protein</fullName>
    </submittedName>
</protein>
<sequence>MASQDSTNSPGLIVGSHVSFTSRTAGEFYVGTVYFYDPENASFGVDNVSRAKNVAGYNKVEGHYQFFLKDIKDLTVIRVPPPKPTTNTTKDDDNKTTPGEESFSK</sequence>
<evidence type="ECO:0000256" key="1">
    <source>
        <dbReference type="SAM" id="MobiDB-lite"/>
    </source>
</evidence>
<organism evidence="2 3">
    <name type="scientific">Thlaspi arvense</name>
    <name type="common">Field penny-cress</name>
    <dbReference type="NCBI Taxonomy" id="13288"/>
    <lineage>
        <taxon>Eukaryota</taxon>
        <taxon>Viridiplantae</taxon>
        <taxon>Streptophyta</taxon>
        <taxon>Embryophyta</taxon>
        <taxon>Tracheophyta</taxon>
        <taxon>Spermatophyta</taxon>
        <taxon>Magnoliopsida</taxon>
        <taxon>eudicotyledons</taxon>
        <taxon>Gunneridae</taxon>
        <taxon>Pentapetalae</taxon>
        <taxon>rosids</taxon>
        <taxon>malvids</taxon>
        <taxon>Brassicales</taxon>
        <taxon>Brassicaceae</taxon>
        <taxon>Thlaspideae</taxon>
        <taxon>Thlaspi</taxon>
    </lineage>
</organism>